<dbReference type="Pfam" id="PF20434">
    <property type="entry name" value="BD-FAE"/>
    <property type="match status" value="1"/>
</dbReference>
<evidence type="ECO:0000313" key="2">
    <source>
        <dbReference type="EMBL" id="QSE99239.1"/>
    </source>
</evidence>
<dbReference type="RefSeq" id="WP_205723750.1">
    <property type="nucleotide sequence ID" value="NZ_CP070608.1"/>
</dbReference>
<reference evidence="2" key="1">
    <citation type="submission" date="2021-02" db="EMBL/GenBank/DDBJ databases">
        <title>Fulvivirga sp. S481 isolated from sea water.</title>
        <authorList>
            <person name="Bae S.S."/>
            <person name="Baek K."/>
        </authorList>
    </citation>
    <scope>NUCLEOTIDE SEQUENCE</scope>
    <source>
        <strain evidence="2">S481</strain>
    </source>
</reference>
<name>A0A974WIL4_9BACT</name>
<dbReference type="InterPro" id="IPR029058">
    <property type="entry name" value="AB_hydrolase_fold"/>
</dbReference>
<sequence>MANQIKQDFELISKNDNRPFLADLTARKAIGSLPVILFIHGFKGFKDWGHFNLLAQKFAEHGFAFFKFNMSFNGISNDDPNNFTDLEAFGNNNFTKELNDIDTMIDFIHSNPVPELNVDTDKLFVIGHSRGGGISIVKTKEDKRIKGLATWAAVNDFSMGFTDQLVEHWRKEGVHYVENTRTNQMMPIYFQAYHDLMNNRDRYNPKKAISELEQPVIIFHGDKDPTVPVQHAYELKELKPEAELHVVAGADHVFGGSHPFTQDDLHPHTYEVLNKTVSFFKNI</sequence>
<dbReference type="EMBL" id="CP070608">
    <property type="protein sequence ID" value="QSE99239.1"/>
    <property type="molecule type" value="Genomic_DNA"/>
</dbReference>
<keyword evidence="2" id="KW-0378">Hydrolase</keyword>
<dbReference type="Proteomes" id="UP000662783">
    <property type="component" value="Chromosome"/>
</dbReference>
<feature type="domain" description="BD-FAE-like" evidence="1">
    <location>
        <begin position="33"/>
        <end position="237"/>
    </location>
</feature>
<keyword evidence="3" id="KW-1185">Reference proteome</keyword>
<protein>
    <submittedName>
        <fullName evidence="2">Dienelactone hydrolase family protein</fullName>
    </submittedName>
</protein>
<proteinExistence type="predicted"/>
<dbReference type="GO" id="GO:0016787">
    <property type="term" value="F:hydrolase activity"/>
    <property type="evidence" value="ECO:0007669"/>
    <property type="project" value="UniProtKB-KW"/>
</dbReference>
<dbReference type="Gene3D" id="3.40.50.1820">
    <property type="entry name" value="alpha/beta hydrolase"/>
    <property type="match status" value="1"/>
</dbReference>
<accession>A0A974WIL4</accession>
<dbReference type="AlphaFoldDB" id="A0A974WIL4"/>
<dbReference type="PANTHER" id="PTHR22946">
    <property type="entry name" value="DIENELACTONE HYDROLASE DOMAIN-CONTAINING PROTEIN-RELATED"/>
    <property type="match status" value="1"/>
</dbReference>
<dbReference type="SUPFAM" id="SSF53474">
    <property type="entry name" value="alpha/beta-Hydrolases"/>
    <property type="match status" value="1"/>
</dbReference>
<organism evidence="2 3">
    <name type="scientific">Fulvivirga lutea</name>
    <dbReference type="NCBI Taxonomy" id="2810512"/>
    <lineage>
        <taxon>Bacteria</taxon>
        <taxon>Pseudomonadati</taxon>
        <taxon>Bacteroidota</taxon>
        <taxon>Cytophagia</taxon>
        <taxon>Cytophagales</taxon>
        <taxon>Fulvivirgaceae</taxon>
        <taxon>Fulvivirga</taxon>
    </lineage>
</organism>
<evidence type="ECO:0000313" key="3">
    <source>
        <dbReference type="Proteomes" id="UP000662783"/>
    </source>
</evidence>
<dbReference type="InterPro" id="IPR050261">
    <property type="entry name" value="FrsA_esterase"/>
</dbReference>
<evidence type="ECO:0000259" key="1">
    <source>
        <dbReference type="Pfam" id="PF20434"/>
    </source>
</evidence>
<gene>
    <name evidence="2" type="ORF">JR347_09165</name>
</gene>
<dbReference type="InterPro" id="IPR049492">
    <property type="entry name" value="BD-FAE-like_dom"/>
</dbReference>
<dbReference type="KEGG" id="fuv:JR347_09165"/>